<reference evidence="3 4" key="1">
    <citation type="journal article" date="2019" name="Plant Biotechnol. J.">
        <title>The red bayberry genome and genetic basis of sex determination.</title>
        <authorList>
            <person name="Jia H.M."/>
            <person name="Jia H.J."/>
            <person name="Cai Q.L."/>
            <person name="Wang Y."/>
            <person name="Zhao H.B."/>
            <person name="Yang W.F."/>
            <person name="Wang G.Y."/>
            <person name="Li Y.H."/>
            <person name="Zhan D.L."/>
            <person name="Shen Y.T."/>
            <person name="Niu Q.F."/>
            <person name="Chang L."/>
            <person name="Qiu J."/>
            <person name="Zhao L."/>
            <person name="Xie H.B."/>
            <person name="Fu W.Y."/>
            <person name="Jin J."/>
            <person name="Li X.W."/>
            <person name="Jiao Y."/>
            <person name="Zhou C.C."/>
            <person name="Tu T."/>
            <person name="Chai C.Y."/>
            <person name="Gao J.L."/>
            <person name="Fan L.J."/>
            <person name="van de Weg E."/>
            <person name="Wang J.Y."/>
            <person name="Gao Z.S."/>
        </authorList>
    </citation>
    <scope>NUCLEOTIDE SEQUENCE [LARGE SCALE GENOMIC DNA]</scope>
    <source>
        <tissue evidence="3">Leaves</tissue>
    </source>
</reference>
<feature type="compositionally biased region" description="Polar residues" evidence="1">
    <location>
        <begin position="130"/>
        <end position="143"/>
    </location>
</feature>
<dbReference type="InterPro" id="IPR051494">
    <property type="entry name" value="BSD_domain-containing"/>
</dbReference>
<feature type="region of interest" description="Disordered" evidence="1">
    <location>
        <begin position="357"/>
        <end position="380"/>
    </location>
</feature>
<evidence type="ECO:0000313" key="3">
    <source>
        <dbReference type="EMBL" id="KAB1214150.1"/>
    </source>
</evidence>
<sequence>MYFLKSVFADDPRPSDSSMPPLQPRNDDAPDPNPSGAWSVGGLIKTLARDLEEFGSGLKKETGVIREVASRAVLGLPASLEVGASVAHESLESVGYAIDNIGSSVWRSTAGIITHGRDSLPASARDSDSFDNNKNNASNSQCSDLKPDGRFDAQLRLIQGDISTFLEEPENSKSYNEWKKQFVLEEKGEEIENLIAENGVIGEIYGEAVPSRVDKGSFWSRYFYSVHKLKKANDARGKLVERAISDEVENLRWDSGDNDGPKSKAESSAHGKVENVEVGSETENDETGGDRWDEEMALEGKAESSESERDSDVSVVSSQPSLLDVEDLGWDKIEYIGSNDEDKVNPARSANRVDLHELLSEEEEEKEGGSELGVGYEIVN</sequence>
<comment type="caution">
    <text evidence="3">The sequence shown here is derived from an EMBL/GenBank/DDBJ whole genome shotgun (WGS) entry which is preliminary data.</text>
</comment>
<keyword evidence="4" id="KW-1185">Reference proteome</keyword>
<dbReference type="Pfam" id="PF03909">
    <property type="entry name" value="BSD"/>
    <property type="match status" value="1"/>
</dbReference>
<feature type="compositionally biased region" description="Acidic residues" evidence="1">
    <location>
        <begin position="280"/>
        <end position="297"/>
    </location>
</feature>
<evidence type="ECO:0000313" key="4">
    <source>
        <dbReference type="Proteomes" id="UP000516437"/>
    </source>
</evidence>
<feature type="compositionally biased region" description="Basic and acidic residues" evidence="1">
    <location>
        <begin position="298"/>
        <end position="312"/>
    </location>
</feature>
<dbReference type="PANTHER" id="PTHR16019:SF24">
    <property type="entry name" value="BSD DOMAIN-CONTAINING PROTEIN"/>
    <property type="match status" value="1"/>
</dbReference>
<organism evidence="3 4">
    <name type="scientific">Morella rubra</name>
    <name type="common">Chinese bayberry</name>
    <dbReference type="NCBI Taxonomy" id="262757"/>
    <lineage>
        <taxon>Eukaryota</taxon>
        <taxon>Viridiplantae</taxon>
        <taxon>Streptophyta</taxon>
        <taxon>Embryophyta</taxon>
        <taxon>Tracheophyta</taxon>
        <taxon>Spermatophyta</taxon>
        <taxon>Magnoliopsida</taxon>
        <taxon>eudicotyledons</taxon>
        <taxon>Gunneridae</taxon>
        <taxon>Pentapetalae</taxon>
        <taxon>rosids</taxon>
        <taxon>fabids</taxon>
        <taxon>Fagales</taxon>
        <taxon>Myricaceae</taxon>
        <taxon>Morella</taxon>
    </lineage>
</organism>
<dbReference type="Proteomes" id="UP000516437">
    <property type="component" value="Chromosome 5"/>
</dbReference>
<feature type="compositionally biased region" description="Basic and acidic residues" evidence="1">
    <location>
        <begin position="251"/>
        <end position="275"/>
    </location>
</feature>
<name>A0A6A1VU15_9ROSI</name>
<feature type="domain" description="BSD" evidence="2">
    <location>
        <begin position="178"/>
        <end position="230"/>
    </location>
</feature>
<dbReference type="GO" id="GO:0005737">
    <property type="term" value="C:cytoplasm"/>
    <property type="evidence" value="ECO:0007669"/>
    <property type="project" value="TreeGrafter"/>
</dbReference>
<dbReference type="InterPro" id="IPR035925">
    <property type="entry name" value="BSD_dom_sf"/>
</dbReference>
<gene>
    <name evidence="3" type="ORF">CJ030_MR5G027235</name>
</gene>
<dbReference type="Gene3D" id="1.10.3970.10">
    <property type="entry name" value="BSD domain"/>
    <property type="match status" value="1"/>
</dbReference>
<dbReference type="PROSITE" id="PS50858">
    <property type="entry name" value="BSD"/>
    <property type="match status" value="1"/>
</dbReference>
<feature type="region of interest" description="Disordered" evidence="1">
    <location>
        <begin position="121"/>
        <end position="147"/>
    </location>
</feature>
<protein>
    <submittedName>
        <fullName evidence="3">BSD domain-containing protein 1</fullName>
    </submittedName>
</protein>
<dbReference type="AlphaFoldDB" id="A0A6A1VU15"/>
<dbReference type="OrthoDB" id="73788at2759"/>
<feature type="region of interest" description="Disordered" evidence="1">
    <location>
        <begin position="251"/>
        <end position="321"/>
    </location>
</feature>
<dbReference type="EMBL" id="RXIC02000023">
    <property type="protein sequence ID" value="KAB1214150.1"/>
    <property type="molecule type" value="Genomic_DNA"/>
</dbReference>
<accession>A0A6A1VU15</accession>
<evidence type="ECO:0000259" key="2">
    <source>
        <dbReference type="PROSITE" id="PS50858"/>
    </source>
</evidence>
<dbReference type="InterPro" id="IPR005607">
    <property type="entry name" value="BSD_dom"/>
</dbReference>
<dbReference type="SUPFAM" id="SSF140383">
    <property type="entry name" value="BSD domain-like"/>
    <property type="match status" value="1"/>
</dbReference>
<dbReference type="SMART" id="SM00751">
    <property type="entry name" value="BSD"/>
    <property type="match status" value="1"/>
</dbReference>
<proteinExistence type="predicted"/>
<feature type="region of interest" description="Disordered" evidence="1">
    <location>
        <begin position="1"/>
        <end position="38"/>
    </location>
</feature>
<dbReference type="PANTHER" id="PTHR16019">
    <property type="entry name" value="SYNAPSE-ASSOCIATED PROTEIN"/>
    <property type="match status" value="1"/>
</dbReference>
<evidence type="ECO:0000256" key="1">
    <source>
        <dbReference type="SAM" id="MobiDB-lite"/>
    </source>
</evidence>